<name>A0A6H3FAN6_9BACT</name>
<feature type="binding site" evidence="7">
    <location>
        <position position="46"/>
    </location>
    <ligand>
        <name>ATP</name>
        <dbReference type="ChEBI" id="CHEBI:30616"/>
    </ligand>
</feature>
<evidence type="ECO:0000256" key="4">
    <source>
        <dbReference type="ARBA" id="ARBA00022723"/>
    </source>
</evidence>
<comment type="similarity">
    <text evidence="1 7">Belongs to the succinate/malate CoA ligase beta subunit family.</text>
</comment>
<comment type="function">
    <text evidence="7">Succinyl-CoA synthetase functions in the citric acid cycle (TCA), coupling the hydrolysis of succinyl-CoA to the synthesis of either ATP or GTP and thus represents the only step of substrate-level phosphorylation in the TCA. The beta subunit provides nucleotide specificity of the enzyme and binds the substrate succinate, while the binding sites for coenzyme A and phosphate are found in the alpha subunit.</text>
</comment>
<dbReference type="InterPro" id="IPR005811">
    <property type="entry name" value="SUCC_ACL_C"/>
</dbReference>
<evidence type="ECO:0000256" key="1">
    <source>
        <dbReference type="ARBA" id="ARBA00009182"/>
    </source>
</evidence>
<dbReference type="Proteomes" id="UP000292919">
    <property type="component" value="Unassembled WGS sequence"/>
</dbReference>
<keyword evidence="3 7" id="KW-0436">Ligase</keyword>
<dbReference type="InterPro" id="IPR013815">
    <property type="entry name" value="ATP_grasp_subdomain_1"/>
</dbReference>
<keyword evidence="5 7" id="KW-0547">Nucleotide-binding</keyword>
<reference evidence="10 11" key="1">
    <citation type="submission" date="2018-12" db="EMBL/GenBank/DDBJ databases">
        <title>First genome draft of Desulfovibrio legallis sp. nov.</title>
        <authorList>
            <person name="Ben Dhia O."/>
            <person name="Najjari A."/>
            <person name="Ferjani R."/>
            <person name="Fhoula I."/>
            <person name="Fardeau M.-L."/>
            <person name="Boudabbous A."/>
            <person name="Ouzari H.I."/>
        </authorList>
    </citation>
    <scope>NUCLEOTIDE SEQUENCE [LARGE SCALE GENOMIC DNA]</scope>
    <source>
        <strain evidence="10 11">H1T</strain>
    </source>
</reference>
<dbReference type="Gene3D" id="3.30.470.20">
    <property type="entry name" value="ATP-grasp fold, B domain"/>
    <property type="match status" value="1"/>
</dbReference>
<evidence type="ECO:0000256" key="8">
    <source>
        <dbReference type="PROSITE-ProRule" id="PRU00409"/>
    </source>
</evidence>
<dbReference type="GO" id="GO:0004775">
    <property type="term" value="F:succinate-CoA ligase (ADP-forming) activity"/>
    <property type="evidence" value="ECO:0007669"/>
    <property type="project" value="UniProtKB-UniRule"/>
</dbReference>
<dbReference type="GO" id="GO:0005829">
    <property type="term" value="C:cytosol"/>
    <property type="evidence" value="ECO:0007669"/>
    <property type="project" value="TreeGrafter"/>
</dbReference>
<organism evidence="10 11">
    <name type="scientific">Desulfovibrio legallii</name>
    <dbReference type="NCBI Taxonomy" id="571438"/>
    <lineage>
        <taxon>Bacteria</taxon>
        <taxon>Pseudomonadati</taxon>
        <taxon>Thermodesulfobacteriota</taxon>
        <taxon>Desulfovibrionia</taxon>
        <taxon>Desulfovibrionales</taxon>
        <taxon>Desulfovibrionaceae</taxon>
        <taxon>Desulfovibrio</taxon>
    </lineage>
</organism>
<keyword evidence="2 7" id="KW-0816">Tricarboxylic acid cycle</keyword>
<dbReference type="Gene3D" id="3.30.1490.20">
    <property type="entry name" value="ATP-grasp fold, A domain"/>
    <property type="match status" value="1"/>
</dbReference>
<dbReference type="PANTHER" id="PTHR11815:SF10">
    <property type="entry name" value="SUCCINATE--COA LIGASE [GDP-FORMING] SUBUNIT BETA, MITOCHONDRIAL"/>
    <property type="match status" value="1"/>
</dbReference>
<dbReference type="InterPro" id="IPR011761">
    <property type="entry name" value="ATP-grasp"/>
</dbReference>
<evidence type="ECO:0000256" key="2">
    <source>
        <dbReference type="ARBA" id="ARBA00022532"/>
    </source>
</evidence>
<dbReference type="NCBIfam" id="NF001913">
    <property type="entry name" value="PRK00696.1"/>
    <property type="match status" value="1"/>
</dbReference>
<feature type="binding site" evidence="7">
    <location>
        <position position="199"/>
    </location>
    <ligand>
        <name>Mg(2+)</name>
        <dbReference type="ChEBI" id="CHEBI:18420"/>
    </ligand>
</feature>
<dbReference type="Pfam" id="PF08442">
    <property type="entry name" value="ATP-grasp_2"/>
    <property type="match status" value="1"/>
</dbReference>
<comment type="subunit">
    <text evidence="7">Heterotetramer of two alpha and two beta subunits.</text>
</comment>
<dbReference type="HAMAP" id="MF_00558">
    <property type="entry name" value="Succ_CoA_beta"/>
    <property type="match status" value="1"/>
</dbReference>
<dbReference type="EMBL" id="SIXC01000007">
    <property type="protein sequence ID" value="TBH79688.1"/>
    <property type="molecule type" value="Genomic_DNA"/>
</dbReference>
<dbReference type="InterPro" id="IPR017866">
    <property type="entry name" value="Succ-CoA_synthase_bsu_CS"/>
</dbReference>
<dbReference type="PANTHER" id="PTHR11815">
    <property type="entry name" value="SUCCINYL-COA SYNTHETASE BETA CHAIN"/>
    <property type="match status" value="1"/>
</dbReference>
<dbReference type="GO" id="GO:0006099">
    <property type="term" value="P:tricarboxylic acid cycle"/>
    <property type="evidence" value="ECO:0007669"/>
    <property type="project" value="UniProtKB-UniRule"/>
</dbReference>
<feature type="binding site" evidence="7">
    <location>
        <position position="264"/>
    </location>
    <ligand>
        <name>substrate</name>
        <note>ligand shared with subunit alpha</note>
    </ligand>
</feature>
<feature type="binding site" evidence="7">
    <location>
        <position position="213"/>
    </location>
    <ligand>
        <name>Mg(2+)</name>
        <dbReference type="ChEBI" id="CHEBI:18420"/>
    </ligand>
</feature>
<dbReference type="GO" id="GO:0000287">
    <property type="term" value="F:magnesium ion binding"/>
    <property type="evidence" value="ECO:0007669"/>
    <property type="project" value="UniProtKB-UniRule"/>
</dbReference>
<dbReference type="InterPro" id="IPR005809">
    <property type="entry name" value="Succ_CoA_ligase-like_bsu"/>
</dbReference>
<evidence type="ECO:0000256" key="7">
    <source>
        <dbReference type="HAMAP-Rule" id="MF_00558"/>
    </source>
</evidence>
<comment type="catalytic activity">
    <reaction evidence="7">
        <text>GTP + succinate + CoA = succinyl-CoA + GDP + phosphate</text>
        <dbReference type="Rhea" id="RHEA:22120"/>
        <dbReference type="ChEBI" id="CHEBI:30031"/>
        <dbReference type="ChEBI" id="CHEBI:37565"/>
        <dbReference type="ChEBI" id="CHEBI:43474"/>
        <dbReference type="ChEBI" id="CHEBI:57287"/>
        <dbReference type="ChEBI" id="CHEBI:57292"/>
        <dbReference type="ChEBI" id="CHEBI:58189"/>
    </reaction>
</comment>
<dbReference type="PROSITE" id="PS01217">
    <property type="entry name" value="SUCCINYL_COA_LIG_3"/>
    <property type="match status" value="1"/>
</dbReference>
<dbReference type="InterPro" id="IPR016102">
    <property type="entry name" value="Succinyl-CoA_synth-like"/>
</dbReference>
<keyword evidence="11" id="KW-1185">Reference proteome</keyword>
<dbReference type="UniPathway" id="UPA00223">
    <property type="reaction ID" value="UER00999"/>
</dbReference>
<accession>A0A6H3FAN6</accession>
<protein>
    <recommendedName>
        <fullName evidence="7">Succinate--CoA ligase [ADP-forming] subunit beta</fullName>
        <ecNumber evidence="7">6.2.1.5</ecNumber>
    </recommendedName>
    <alternativeName>
        <fullName evidence="7">Succinyl-CoA synthetase subunit beta</fullName>
        <shortName evidence="7">SCS-beta</shortName>
    </alternativeName>
</protein>
<evidence type="ECO:0000313" key="10">
    <source>
        <dbReference type="EMBL" id="TBH79688.1"/>
    </source>
</evidence>
<feature type="domain" description="ATP-grasp" evidence="9">
    <location>
        <begin position="9"/>
        <end position="227"/>
    </location>
</feature>
<dbReference type="GO" id="GO:0006104">
    <property type="term" value="P:succinyl-CoA metabolic process"/>
    <property type="evidence" value="ECO:0007669"/>
    <property type="project" value="TreeGrafter"/>
</dbReference>
<evidence type="ECO:0000256" key="5">
    <source>
        <dbReference type="ARBA" id="ARBA00022741"/>
    </source>
</evidence>
<comment type="pathway">
    <text evidence="7">Carbohydrate metabolism; tricarboxylic acid cycle; succinate from succinyl-CoA (ligase route): step 1/1.</text>
</comment>
<dbReference type="SUPFAM" id="SSF56059">
    <property type="entry name" value="Glutathione synthetase ATP-binding domain-like"/>
    <property type="match status" value="1"/>
</dbReference>
<sequence length="398" mass="41672">MNIHEYQAKGLLAQFGVPVPTGALAATPTEARAAAGALPGPVWVVKAQIHAGGRGKGGGVQVCKSLNAVEAAARHILGMQLVTHQTGPEGKKVHKVWVEQGTDIARELYLAVVLDRGAQRLTVMASPDGGMDIEEVAARTPERIFTARLDGGHHIWPFQARQLLFGCGLTPEQVNQGAALVQNLVRLAVEKDAVLVEINPLAVTAAGNVVALDAKMDFDESALKRHPDVAALDDPEESDPLERKARELGVNYVRLSGYVGTMVNGAGLAMATMDAIKQAGAEPANFLDAGGGANEQMVAAGFEVMLSDPHVRGILINIFGGILRCDIVAQGVVNAARKVDLHLPLVVRLEGTNVEEGRRILRESGLNFATAASMSEAAHKIAALTAGSDTAQTAGGTA</sequence>
<comment type="catalytic activity">
    <reaction evidence="7">
        <text>succinate + ATP + CoA = succinyl-CoA + ADP + phosphate</text>
        <dbReference type="Rhea" id="RHEA:17661"/>
        <dbReference type="ChEBI" id="CHEBI:30031"/>
        <dbReference type="ChEBI" id="CHEBI:30616"/>
        <dbReference type="ChEBI" id="CHEBI:43474"/>
        <dbReference type="ChEBI" id="CHEBI:57287"/>
        <dbReference type="ChEBI" id="CHEBI:57292"/>
        <dbReference type="ChEBI" id="CHEBI:456216"/>
        <dbReference type="EC" id="6.2.1.5"/>
    </reaction>
</comment>
<evidence type="ECO:0000256" key="3">
    <source>
        <dbReference type="ARBA" id="ARBA00022598"/>
    </source>
</evidence>
<keyword evidence="7 8" id="KW-0067">ATP-binding</keyword>
<dbReference type="FunFam" id="3.30.1490.20:FF:000002">
    <property type="entry name" value="Succinate--CoA ligase [ADP-forming] subunit beta"/>
    <property type="match status" value="1"/>
</dbReference>
<feature type="binding site" evidence="7">
    <location>
        <begin position="321"/>
        <end position="323"/>
    </location>
    <ligand>
        <name>substrate</name>
        <note>ligand shared with subunit alpha</note>
    </ligand>
</feature>
<dbReference type="FunFam" id="3.30.470.20:FF:000002">
    <property type="entry name" value="Succinate--CoA ligase [ADP-forming] subunit beta"/>
    <property type="match status" value="1"/>
</dbReference>
<dbReference type="Gene3D" id="3.40.50.261">
    <property type="entry name" value="Succinyl-CoA synthetase domains"/>
    <property type="match status" value="1"/>
</dbReference>
<gene>
    <name evidence="7" type="primary">sucC</name>
    <name evidence="10" type="ORF">EB812_07210</name>
</gene>
<feature type="binding site" evidence="7">
    <location>
        <position position="102"/>
    </location>
    <ligand>
        <name>ATP</name>
        <dbReference type="ChEBI" id="CHEBI:30616"/>
    </ligand>
</feature>
<comment type="cofactor">
    <cofactor evidence="7">
        <name>Mg(2+)</name>
        <dbReference type="ChEBI" id="CHEBI:18420"/>
    </cofactor>
    <text evidence="7">Binds 1 Mg(2+) ion per subunit.</text>
</comment>
<dbReference type="SUPFAM" id="SSF52210">
    <property type="entry name" value="Succinyl-CoA synthetase domains"/>
    <property type="match status" value="1"/>
</dbReference>
<dbReference type="RefSeq" id="WP_130957977.1">
    <property type="nucleotide sequence ID" value="NZ_DBFBQU010000019.1"/>
</dbReference>
<comment type="caution">
    <text evidence="10">The sequence shown here is derived from an EMBL/GenBank/DDBJ whole genome shotgun (WGS) entry which is preliminary data.</text>
</comment>
<dbReference type="FunFam" id="3.40.50.261:FF:000001">
    <property type="entry name" value="Succinate--CoA ligase [ADP-forming] subunit beta"/>
    <property type="match status" value="1"/>
</dbReference>
<dbReference type="AlphaFoldDB" id="A0A6H3FAN6"/>
<dbReference type="InterPro" id="IPR013650">
    <property type="entry name" value="ATP-grasp_succ-CoA_synth-type"/>
</dbReference>
<dbReference type="GO" id="GO:0005524">
    <property type="term" value="F:ATP binding"/>
    <property type="evidence" value="ECO:0007669"/>
    <property type="project" value="UniProtKB-UniRule"/>
</dbReference>
<proteinExistence type="inferred from homology"/>
<evidence type="ECO:0000259" key="9">
    <source>
        <dbReference type="PROSITE" id="PS50975"/>
    </source>
</evidence>
<evidence type="ECO:0000313" key="11">
    <source>
        <dbReference type="Proteomes" id="UP000292919"/>
    </source>
</evidence>
<keyword evidence="4 7" id="KW-0479">Metal-binding</keyword>
<feature type="binding site" evidence="7">
    <location>
        <position position="99"/>
    </location>
    <ligand>
        <name>ATP</name>
        <dbReference type="ChEBI" id="CHEBI:30616"/>
    </ligand>
</feature>
<dbReference type="Pfam" id="PF00549">
    <property type="entry name" value="Ligase_CoA"/>
    <property type="match status" value="1"/>
</dbReference>
<dbReference type="GO" id="GO:0042709">
    <property type="term" value="C:succinate-CoA ligase complex"/>
    <property type="evidence" value="ECO:0007669"/>
    <property type="project" value="TreeGrafter"/>
</dbReference>
<dbReference type="PIRSF" id="PIRSF001554">
    <property type="entry name" value="SucCS_beta"/>
    <property type="match status" value="1"/>
</dbReference>
<dbReference type="NCBIfam" id="TIGR01016">
    <property type="entry name" value="sucCoAbeta"/>
    <property type="match status" value="1"/>
</dbReference>
<evidence type="ECO:0000256" key="6">
    <source>
        <dbReference type="ARBA" id="ARBA00022842"/>
    </source>
</evidence>
<feature type="binding site" evidence="7">
    <location>
        <begin position="53"/>
        <end position="55"/>
    </location>
    <ligand>
        <name>ATP</name>
        <dbReference type="ChEBI" id="CHEBI:30616"/>
    </ligand>
</feature>
<dbReference type="EC" id="6.2.1.5" evidence="7"/>
<dbReference type="PROSITE" id="PS50975">
    <property type="entry name" value="ATP_GRASP"/>
    <property type="match status" value="1"/>
</dbReference>
<feature type="binding site" evidence="7">
    <location>
        <position position="107"/>
    </location>
    <ligand>
        <name>ATP</name>
        <dbReference type="ChEBI" id="CHEBI:30616"/>
    </ligand>
</feature>
<keyword evidence="6 7" id="KW-0460">Magnesium</keyword>